<dbReference type="Proteomes" id="UP000029981">
    <property type="component" value="Chromosome 4"/>
</dbReference>
<reference evidence="1 2" key="1">
    <citation type="journal article" date="2009" name="Nat. Genet.">
        <title>The genome of the cucumber, Cucumis sativus L.</title>
        <authorList>
            <person name="Huang S."/>
            <person name="Li R."/>
            <person name="Zhang Z."/>
            <person name="Li L."/>
            <person name="Gu X."/>
            <person name="Fan W."/>
            <person name="Lucas W.J."/>
            <person name="Wang X."/>
            <person name="Xie B."/>
            <person name="Ni P."/>
            <person name="Ren Y."/>
            <person name="Zhu H."/>
            <person name="Li J."/>
            <person name="Lin K."/>
            <person name="Jin W."/>
            <person name="Fei Z."/>
            <person name="Li G."/>
            <person name="Staub J."/>
            <person name="Kilian A."/>
            <person name="van der Vossen E.A."/>
            <person name="Wu Y."/>
            <person name="Guo J."/>
            <person name="He J."/>
            <person name="Jia Z."/>
            <person name="Ren Y."/>
            <person name="Tian G."/>
            <person name="Lu Y."/>
            <person name="Ruan J."/>
            <person name="Qian W."/>
            <person name="Wang M."/>
            <person name="Huang Q."/>
            <person name="Li B."/>
            <person name="Xuan Z."/>
            <person name="Cao J."/>
            <person name="Asan"/>
            <person name="Wu Z."/>
            <person name="Zhang J."/>
            <person name="Cai Q."/>
            <person name="Bai Y."/>
            <person name="Zhao B."/>
            <person name="Han Y."/>
            <person name="Li Y."/>
            <person name="Li X."/>
            <person name="Wang S."/>
            <person name="Shi Q."/>
            <person name="Liu S."/>
            <person name="Cho W.K."/>
            <person name="Kim J.Y."/>
            <person name="Xu Y."/>
            <person name="Heller-Uszynska K."/>
            <person name="Miao H."/>
            <person name="Cheng Z."/>
            <person name="Zhang S."/>
            <person name="Wu J."/>
            <person name="Yang Y."/>
            <person name="Kang H."/>
            <person name="Li M."/>
            <person name="Liang H."/>
            <person name="Ren X."/>
            <person name="Shi Z."/>
            <person name="Wen M."/>
            <person name="Jian M."/>
            <person name="Yang H."/>
            <person name="Zhang G."/>
            <person name="Yang Z."/>
            <person name="Chen R."/>
            <person name="Liu S."/>
            <person name="Li J."/>
            <person name="Ma L."/>
            <person name="Liu H."/>
            <person name="Zhou Y."/>
            <person name="Zhao J."/>
            <person name="Fang X."/>
            <person name="Li G."/>
            <person name="Fang L."/>
            <person name="Li Y."/>
            <person name="Liu D."/>
            <person name="Zheng H."/>
            <person name="Zhang Y."/>
            <person name="Qin N."/>
            <person name="Li Z."/>
            <person name="Yang G."/>
            <person name="Yang S."/>
            <person name="Bolund L."/>
            <person name="Kristiansen K."/>
            <person name="Zheng H."/>
            <person name="Li S."/>
            <person name="Zhang X."/>
            <person name="Yang H."/>
            <person name="Wang J."/>
            <person name="Sun R."/>
            <person name="Zhang B."/>
            <person name="Jiang S."/>
            <person name="Wang J."/>
            <person name="Du Y."/>
            <person name="Li S."/>
        </authorList>
    </citation>
    <scope>NUCLEOTIDE SEQUENCE [LARGE SCALE GENOMIC DNA]</scope>
    <source>
        <strain evidence="2">cv. 9930</strain>
    </source>
</reference>
<reference evidence="1 2" key="4">
    <citation type="journal article" date="2011" name="BMC Genomics">
        <title>RNA-Seq improves annotation of protein-coding genes in the cucumber genome.</title>
        <authorList>
            <person name="Li Z."/>
            <person name="Zhang Z."/>
            <person name="Yan P."/>
            <person name="Huang S."/>
            <person name="Fei Z."/>
            <person name="Lin K."/>
        </authorList>
    </citation>
    <scope>NUCLEOTIDE SEQUENCE [LARGE SCALE GENOMIC DNA]</scope>
    <source>
        <strain evidence="2">cv. 9930</strain>
    </source>
</reference>
<dbReference type="AlphaFoldDB" id="A0A0A0KZ13"/>
<reference evidence="1 2" key="2">
    <citation type="journal article" date="2009" name="PLoS ONE">
        <title>An integrated genetic and cytogenetic map of the cucumber genome.</title>
        <authorList>
            <person name="Ren Y."/>
            <person name="Zhang Z."/>
            <person name="Liu J."/>
            <person name="Staub J.E."/>
            <person name="Han Y."/>
            <person name="Cheng Z."/>
            <person name="Li X."/>
            <person name="Lu J."/>
            <person name="Miao H."/>
            <person name="Kang H."/>
            <person name="Xie B."/>
            <person name="Gu X."/>
            <person name="Wang X."/>
            <person name="Du Y."/>
            <person name="Jin W."/>
            <person name="Huang S."/>
        </authorList>
    </citation>
    <scope>NUCLEOTIDE SEQUENCE [LARGE SCALE GENOMIC DNA]</scope>
    <source>
        <strain evidence="2">cv. 9930</strain>
    </source>
</reference>
<reference evidence="1 2" key="3">
    <citation type="journal article" date="2010" name="BMC Genomics">
        <title>Transcriptome sequencing and comparative analysis of cucumber flowers with different sex types.</title>
        <authorList>
            <person name="Guo S."/>
            <person name="Zheng Y."/>
            <person name="Joung J.G."/>
            <person name="Liu S."/>
            <person name="Zhang Z."/>
            <person name="Crasta O.R."/>
            <person name="Sobral B.W."/>
            <person name="Xu Y."/>
            <person name="Huang S."/>
            <person name="Fei Z."/>
        </authorList>
    </citation>
    <scope>NUCLEOTIDE SEQUENCE [LARGE SCALE GENOMIC DNA]</scope>
    <source>
        <strain evidence="2">cv. 9930</strain>
    </source>
</reference>
<name>A0A0A0KZ13_CUCSA</name>
<accession>A0A0A0KZ13</accession>
<proteinExistence type="predicted"/>
<evidence type="ECO:0000313" key="1">
    <source>
        <dbReference type="EMBL" id="KGN54920.1"/>
    </source>
</evidence>
<protein>
    <submittedName>
        <fullName evidence="1">Uncharacterized protein</fullName>
    </submittedName>
</protein>
<organism evidence="1 2">
    <name type="scientific">Cucumis sativus</name>
    <name type="common">Cucumber</name>
    <dbReference type="NCBI Taxonomy" id="3659"/>
    <lineage>
        <taxon>Eukaryota</taxon>
        <taxon>Viridiplantae</taxon>
        <taxon>Streptophyta</taxon>
        <taxon>Embryophyta</taxon>
        <taxon>Tracheophyta</taxon>
        <taxon>Spermatophyta</taxon>
        <taxon>Magnoliopsida</taxon>
        <taxon>eudicotyledons</taxon>
        <taxon>Gunneridae</taxon>
        <taxon>Pentapetalae</taxon>
        <taxon>rosids</taxon>
        <taxon>fabids</taxon>
        <taxon>Cucurbitales</taxon>
        <taxon>Cucurbitaceae</taxon>
        <taxon>Benincaseae</taxon>
        <taxon>Cucumis</taxon>
    </lineage>
</organism>
<dbReference type="Gramene" id="KGN54920">
    <property type="protein sequence ID" value="KGN54920"/>
    <property type="gene ID" value="Csa_4G598020"/>
</dbReference>
<keyword evidence="2" id="KW-1185">Reference proteome</keyword>
<gene>
    <name evidence="1" type="ORF">Csa_4G598020</name>
</gene>
<evidence type="ECO:0000313" key="2">
    <source>
        <dbReference type="Proteomes" id="UP000029981"/>
    </source>
</evidence>
<sequence>MEKQTLVWLPRNKAANPKEKYTKISGGSTGKQLYLEPISSFDDFPRNLEVLRLCSEIEVMEFGPGHEIRSRTNWTRIHQSWVLWDSMDDGQENGLSSISI</sequence>
<dbReference type="EMBL" id="CM002925">
    <property type="protein sequence ID" value="KGN54920.1"/>
    <property type="molecule type" value="Genomic_DNA"/>
</dbReference>